<dbReference type="InterPro" id="IPR043128">
    <property type="entry name" value="Rev_trsase/Diguanyl_cyclase"/>
</dbReference>
<evidence type="ECO:0000259" key="2">
    <source>
        <dbReference type="PROSITE" id="PS50887"/>
    </source>
</evidence>
<sequence>MKKPVEILHVLHHDSCSSALDYAALMKLLQRNFFQTDPEHIRFSVLFIEFYGFNQFYGYNENLLERDQLLISKIGKKLSSALTENDMLVRVGDYQYIVVQADIPERVSSELARQIMHLFSEPCMINGDMFYIYTSIGISFYPDEGTDLYALIKVAENKMKKVRKNGKNLISTVQDSSILLTERQMELKQALPAAIENGEIYFLYQAQYSQVHKCFTGAEMLARWKHPVHGEISPEIFIPLAEQNGMIASLSIKTLVAASKAFIVLNHAHIDDFSLSVNISPVFLLTAHFYKTLQFLLQEYGLHERNLHFEITEEMLLEHTDYLLDILHKIKNLGICIEVDDFGTGYTSIRQLADLPIDILKIDKSFIQGIDTDKKKHDLLKAIVSMAEALNMKVIAEGIEKQEEAAVLQQFAPLTIQGYLYAKPVRLEALVEKIKKHSAGNGNTL</sequence>
<dbReference type="InterPro" id="IPR035919">
    <property type="entry name" value="EAL_sf"/>
</dbReference>
<dbReference type="PROSITE" id="PS50887">
    <property type="entry name" value="GGDEF"/>
    <property type="match status" value="1"/>
</dbReference>
<dbReference type="CDD" id="cd01949">
    <property type="entry name" value="GGDEF"/>
    <property type="match status" value="1"/>
</dbReference>
<dbReference type="SUPFAM" id="SSF55073">
    <property type="entry name" value="Nucleotide cyclase"/>
    <property type="match status" value="1"/>
</dbReference>
<dbReference type="PROSITE" id="PS50883">
    <property type="entry name" value="EAL"/>
    <property type="match status" value="1"/>
</dbReference>
<dbReference type="Pfam" id="PF00563">
    <property type="entry name" value="EAL"/>
    <property type="match status" value="1"/>
</dbReference>
<dbReference type="NCBIfam" id="TIGR00254">
    <property type="entry name" value="GGDEF"/>
    <property type="match status" value="1"/>
</dbReference>
<organism evidence="3">
    <name type="scientific">hydrothermal vent metagenome</name>
    <dbReference type="NCBI Taxonomy" id="652676"/>
    <lineage>
        <taxon>unclassified sequences</taxon>
        <taxon>metagenomes</taxon>
        <taxon>ecological metagenomes</taxon>
    </lineage>
</organism>
<gene>
    <name evidence="3" type="ORF">MNB_SV-10-1560</name>
</gene>
<dbReference type="InterPro" id="IPR000160">
    <property type="entry name" value="GGDEF_dom"/>
</dbReference>
<dbReference type="PANTHER" id="PTHR33121">
    <property type="entry name" value="CYCLIC DI-GMP PHOSPHODIESTERASE PDEF"/>
    <property type="match status" value="1"/>
</dbReference>
<dbReference type="EMBL" id="FPHL01000049">
    <property type="protein sequence ID" value="SFV68006.1"/>
    <property type="molecule type" value="Genomic_DNA"/>
</dbReference>
<protein>
    <submittedName>
        <fullName evidence="3">Diguanylate cyclase/phosphodiesterase (GGDEF &amp; EAL domains) with PAS/PAC sensor(S)</fullName>
    </submittedName>
</protein>
<dbReference type="InterPro" id="IPR001633">
    <property type="entry name" value="EAL_dom"/>
</dbReference>
<accession>A0A1W1CQA7</accession>
<dbReference type="AlphaFoldDB" id="A0A1W1CQA7"/>
<dbReference type="Pfam" id="PF00990">
    <property type="entry name" value="GGDEF"/>
    <property type="match status" value="1"/>
</dbReference>
<dbReference type="SMART" id="SM00052">
    <property type="entry name" value="EAL"/>
    <property type="match status" value="1"/>
</dbReference>
<feature type="domain" description="EAL" evidence="1">
    <location>
        <begin position="184"/>
        <end position="438"/>
    </location>
</feature>
<dbReference type="InterPro" id="IPR029787">
    <property type="entry name" value="Nucleotide_cyclase"/>
</dbReference>
<dbReference type="Gene3D" id="3.30.70.270">
    <property type="match status" value="1"/>
</dbReference>
<evidence type="ECO:0000313" key="3">
    <source>
        <dbReference type="EMBL" id="SFV68006.1"/>
    </source>
</evidence>
<dbReference type="GO" id="GO:0071111">
    <property type="term" value="F:cyclic-guanylate-specific phosphodiesterase activity"/>
    <property type="evidence" value="ECO:0007669"/>
    <property type="project" value="InterPro"/>
</dbReference>
<dbReference type="PANTHER" id="PTHR33121:SF70">
    <property type="entry name" value="SIGNALING PROTEIN YKOW"/>
    <property type="match status" value="1"/>
</dbReference>
<dbReference type="Gene3D" id="3.20.20.450">
    <property type="entry name" value="EAL domain"/>
    <property type="match status" value="1"/>
</dbReference>
<name>A0A1W1CQA7_9ZZZZ</name>
<reference evidence="3" key="1">
    <citation type="submission" date="2016-10" db="EMBL/GenBank/DDBJ databases">
        <authorList>
            <person name="de Groot N.N."/>
        </authorList>
    </citation>
    <scope>NUCLEOTIDE SEQUENCE</scope>
</reference>
<dbReference type="InterPro" id="IPR050706">
    <property type="entry name" value="Cyclic-di-GMP_PDE-like"/>
</dbReference>
<dbReference type="SUPFAM" id="SSF141868">
    <property type="entry name" value="EAL domain-like"/>
    <property type="match status" value="1"/>
</dbReference>
<dbReference type="SMART" id="SM00267">
    <property type="entry name" value="GGDEF"/>
    <property type="match status" value="1"/>
</dbReference>
<evidence type="ECO:0000259" key="1">
    <source>
        <dbReference type="PROSITE" id="PS50883"/>
    </source>
</evidence>
<dbReference type="CDD" id="cd01948">
    <property type="entry name" value="EAL"/>
    <property type="match status" value="1"/>
</dbReference>
<proteinExistence type="predicted"/>
<feature type="domain" description="GGDEF" evidence="2">
    <location>
        <begin position="41"/>
        <end position="175"/>
    </location>
</feature>